<feature type="compositionally biased region" description="Basic residues" evidence="4">
    <location>
        <begin position="811"/>
        <end position="830"/>
    </location>
</feature>
<dbReference type="Pfam" id="PF03715">
    <property type="entry name" value="Noc2"/>
    <property type="match status" value="1"/>
</dbReference>
<feature type="compositionally biased region" description="Acidic residues" evidence="4">
    <location>
        <begin position="21"/>
        <end position="40"/>
    </location>
</feature>
<feature type="compositionally biased region" description="Acidic residues" evidence="4">
    <location>
        <begin position="130"/>
        <end position="143"/>
    </location>
</feature>
<dbReference type="OrthoDB" id="10266662at2759"/>
<dbReference type="GO" id="GO:0005730">
    <property type="term" value="C:nucleolus"/>
    <property type="evidence" value="ECO:0000318"/>
    <property type="project" value="GO_Central"/>
</dbReference>
<dbReference type="GO" id="GO:0042273">
    <property type="term" value="P:ribosomal large subunit biogenesis"/>
    <property type="evidence" value="ECO:0000318"/>
    <property type="project" value="GO_Central"/>
</dbReference>
<dbReference type="GO" id="GO:0003714">
    <property type="term" value="F:transcription corepressor activity"/>
    <property type="evidence" value="ECO:0000318"/>
    <property type="project" value="GO_Central"/>
</dbReference>
<organism evidence="5 6">
    <name type="scientific">Strongylocentrotus purpuratus</name>
    <name type="common">Purple sea urchin</name>
    <dbReference type="NCBI Taxonomy" id="7668"/>
    <lineage>
        <taxon>Eukaryota</taxon>
        <taxon>Metazoa</taxon>
        <taxon>Echinodermata</taxon>
        <taxon>Eleutherozoa</taxon>
        <taxon>Echinozoa</taxon>
        <taxon>Echinoidea</taxon>
        <taxon>Euechinoidea</taxon>
        <taxon>Echinacea</taxon>
        <taxon>Camarodonta</taxon>
        <taxon>Echinidea</taxon>
        <taxon>Strongylocentrotidae</taxon>
        <taxon>Strongylocentrotus</taxon>
    </lineage>
</organism>
<evidence type="ECO:0000256" key="2">
    <source>
        <dbReference type="ARBA" id="ARBA00005907"/>
    </source>
</evidence>
<dbReference type="RefSeq" id="XP_030842651.1">
    <property type="nucleotide sequence ID" value="XM_030986791.1"/>
</dbReference>
<dbReference type="GeneID" id="585237"/>
<keyword evidence="6" id="KW-1185">Reference proteome</keyword>
<accession>A0A7M7P1W3</accession>
<evidence type="ECO:0000256" key="4">
    <source>
        <dbReference type="SAM" id="MobiDB-lite"/>
    </source>
</evidence>
<dbReference type="RefSeq" id="XP_030842652.1">
    <property type="nucleotide sequence ID" value="XM_030986792.1"/>
</dbReference>
<dbReference type="CTD" id="26155"/>
<feature type="region of interest" description="Disordered" evidence="4">
    <location>
        <begin position="1"/>
        <end position="150"/>
    </location>
</feature>
<feature type="region of interest" description="Disordered" evidence="4">
    <location>
        <begin position="683"/>
        <end position="830"/>
    </location>
</feature>
<feature type="compositionally biased region" description="Acidic residues" evidence="4">
    <location>
        <begin position="763"/>
        <end position="787"/>
    </location>
</feature>
<dbReference type="InterPro" id="IPR005343">
    <property type="entry name" value="Noc2"/>
</dbReference>
<dbReference type="EnsemblMetazoa" id="XM_030986792">
    <property type="protein sequence ID" value="XP_030842652"/>
    <property type="gene ID" value="LOC585237"/>
</dbReference>
<dbReference type="OMA" id="GCLRYYL"/>
<feature type="compositionally biased region" description="Acidic residues" evidence="4">
    <location>
        <begin position="92"/>
        <end position="122"/>
    </location>
</feature>
<feature type="compositionally biased region" description="Basic residues" evidence="4">
    <location>
        <begin position="745"/>
        <end position="754"/>
    </location>
</feature>
<dbReference type="InParanoid" id="A0A7M7P1W3"/>
<keyword evidence="3" id="KW-0539">Nucleus</keyword>
<comment type="subcellular location">
    <subcellularLocation>
        <location evidence="1">Nucleus</location>
    </subcellularLocation>
</comment>
<evidence type="ECO:0000313" key="5">
    <source>
        <dbReference type="EnsemblMetazoa" id="XP_030842652"/>
    </source>
</evidence>
<reference evidence="5" key="2">
    <citation type="submission" date="2021-01" db="UniProtKB">
        <authorList>
            <consortium name="EnsemblMetazoa"/>
        </authorList>
    </citation>
    <scope>IDENTIFICATION</scope>
</reference>
<feature type="compositionally biased region" description="Basic residues" evidence="4">
    <location>
        <begin position="1"/>
        <end position="15"/>
    </location>
</feature>
<dbReference type="GO" id="GO:0030690">
    <property type="term" value="C:Noc1p-Noc2p complex"/>
    <property type="evidence" value="ECO:0000318"/>
    <property type="project" value="GO_Central"/>
</dbReference>
<comment type="similarity">
    <text evidence="2">Belongs to the NOC2 family.</text>
</comment>
<feature type="compositionally biased region" description="Basic and acidic residues" evidence="4">
    <location>
        <begin position="41"/>
        <end position="54"/>
    </location>
</feature>
<name>A0A7M7P1W3_STRPU</name>
<sequence length="830" mass="95767">MTKSKQKHTNSGKKSKLADMSIDDLMAEDIVSEEEDDDDQHDNNEKTDGKEPKSGKVTKITGHKQSLEKLKTSDPEFFEFLQENEGGLLNFDESDDSEMESEEEEELEDDEEEDGSGDEDDLDTKKPGEVDSDEEDFVDEDDDGSKKKKRGGIPVTLALVDKWRQQLEKNSVKALREAMKAFRAAVQQAGAEERVRTKYAVDGSAAFNAVVSLCLKQVYPVLQRSLELEDKAGKTPPSSSPKWKHHHVDVKAYLTDLIKLLGNVAEPSVVSVVLRHVRNLIPYYTCFPKLVKVIIKKLVNLWSTGEETVRVLAFLCLFSIVRCTKQSRLDFILKQLYLAYVRNTKFTSPSTLPVINFMQRSMTEMFALNTQLTYQHAFIYIRQLAIHLRNAITVKKKDMYQSVYNWQYIHCIYLWCRVLATLHNDETLKPLVYPLVQTSIGVIKLIPAARYYPLRFHVVRALNLLSEATGTFIPLLPFVLEVLQQTDFNKKHSIASFKPLNFAVMLRLSNSQLKERAFKDGVMDQVYDLLIEHLQVHCHRIGFPELALPVVLELRTFLKKCKVANFTRQMKQFLDKVLENCQEITKRRERVSFGLADDKAVRQWEMKNREQGTAILKSYDTYKKLRERELKHEEAGKERLVDDKIPTMTQSKKRKLESKMEMKDLFKKDVGSDDEEDLFKRVERKQKRLEERPKKKGKYRDDDEDDDDDDDDLEDLDEDDFADLSDDDDDEDEADEADQSLTKVPLKKSSKKASKPSQRKEDTWEEKDDQDDVVEDFAMWSDEDGEEGSGKTTSSKKTSKTSKSKPTGRQNQKKSPKLQKKNKKKLNQKS</sequence>
<feature type="region of interest" description="Disordered" evidence="4">
    <location>
        <begin position="633"/>
        <end position="656"/>
    </location>
</feature>
<dbReference type="EnsemblMetazoa" id="XM_030986791">
    <property type="protein sequence ID" value="XP_030842651"/>
    <property type="gene ID" value="LOC585237"/>
</dbReference>
<feature type="compositionally biased region" description="Acidic residues" evidence="4">
    <location>
        <begin position="702"/>
        <end position="738"/>
    </location>
</feature>
<feature type="compositionally biased region" description="Basic and acidic residues" evidence="4">
    <location>
        <begin position="633"/>
        <end position="645"/>
    </location>
</feature>
<dbReference type="Proteomes" id="UP000007110">
    <property type="component" value="Unassembled WGS sequence"/>
</dbReference>
<feature type="compositionally biased region" description="Basic and acidic residues" evidence="4">
    <location>
        <begin position="65"/>
        <end position="74"/>
    </location>
</feature>
<reference evidence="6" key="1">
    <citation type="submission" date="2015-02" db="EMBL/GenBank/DDBJ databases">
        <title>Genome sequencing for Strongylocentrotus purpuratus.</title>
        <authorList>
            <person name="Murali S."/>
            <person name="Liu Y."/>
            <person name="Vee V."/>
            <person name="English A."/>
            <person name="Wang M."/>
            <person name="Skinner E."/>
            <person name="Han Y."/>
            <person name="Muzny D.M."/>
            <person name="Worley K.C."/>
            <person name="Gibbs R.A."/>
        </authorList>
    </citation>
    <scope>NUCLEOTIDE SEQUENCE</scope>
</reference>
<dbReference type="PANTHER" id="PTHR12687">
    <property type="entry name" value="NUCLEOLAR COMPLEX 2 AND RAD4-RELATED"/>
    <property type="match status" value="1"/>
</dbReference>
<dbReference type="AlphaFoldDB" id="A0A7M7P1W3"/>
<dbReference type="PANTHER" id="PTHR12687:SF4">
    <property type="entry name" value="NUCLEOLAR COMPLEX PROTEIN 2 HOMOLOG"/>
    <property type="match status" value="1"/>
</dbReference>
<dbReference type="FunCoup" id="A0A7M7P1W3">
    <property type="interactions" value="1939"/>
</dbReference>
<dbReference type="GO" id="GO:0000122">
    <property type="term" value="P:negative regulation of transcription by RNA polymerase II"/>
    <property type="evidence" value="ECO:0000318"/>
    <property type="project" value="GO_Central"/>
</dbReference>
<protein>
    <recommendedName>
        <fullName evidence="7">Nucleolar complex protein 2 homolog</fullName>
    </recommendedName>
</protein>
<evidence type="ECO:0000256" key="3">
    <source>
        <dbReference type="ARBA" id="ARBA00023242"/>
    </source>
</evidence>
<evidence type="ECO:0000256" key="1">
    <source>
        <dbReference type="ARBA" id="ARBA00004123"/>
    </source>
</evidence>
<dbReference type="GO" id="GO:0005654">
    <property type="term" value="C:nucleoplasm"/>
    <property type="evidence" value="ECO:0000318"/>
    <property type="project" value="GO_Central"/>
</dbReference>
<dbReference type="SUPFAM" id="SSF48371">
    <property type="entry name" value="ARM repeat"/>
    <property type="match status" value="1"/>
</dbReference>
<evidence type="ECO:0008006" key="7">
    <source>
        <dbReference type="Google" id="ProtNLM"/>
    </source>
</evidence>
<dbReference type="InterPro" id="IPR016024">
    <property type="entry name" value="ARM-type_fold"/>
</dbReference>
<proteinExistence type="inferred from homology"/>
<dbReference type="KEGG" id="spu:585237"/>
<dbReference type="GO" id="GO:0042393">
    <property type="term" value="F:histone binding"/>
    <property type="evidence" value="ECO:0000318"/>
    <property type="project" value="GO_Central"/>
</dbReference>
<dbReference type="GO" id="GO:0030691">
    <property type="term" value="C:Noc2p-Noc3p complex"/>
    <property type="evidence" value="ECO:0000318"/>
    <property type="project" value="GO_Central"/>
</dbReference>
<evidence type="ECO:0000313" key="6">
    <source>
        <dbReference type="Proteomes" id="UP000007110"/>
    </source>
</evidence>